<dbReference type="InterPro" id="IPR035649">
    <property type="entry name" value="EFG_V"/>
</dbReference>
<dbReference type="Pfam" id="PF22042">
    <property type="entry name" value="EF-G_D2"/>
    <property type="match status" value="1"/>
</dbReference>
<dbReference type="InterPro" id="IPR035647">
    <property type="entry name" value="EFG_III/V"/>
</dbReference>
<dbReference type="FunFam" id="3.30.70.870:FF:000001">
    <property type="entry name" value="Elongation factor G"/>
    <property type="match status" value="1"/>
</dbReference>
<evidence type="ECO:0000313" key="8">
    <source>
        <dbReference type="Proteomes" id="UP000009022"/>
    </source>
</evidence>
<dbReference type="STRING" id="10228.B3RS93"/>
<dbReference type="InterPro" id="IPR053905">
    <property type="entry name" value="EF-G-like_DII"/>
</dbReference>
<dbReference type="Gene3D" id="3.30.230.10">
    <property type="match status" value="1"/>
</dbReference>
<dbReference type="SUPFAM" id="SSF54980">
    <property type="entry name" value="EF-G C-terminal domain-like"/>
    <property type="match status" value="2"/>
</dbReference>
<dbReference type="Pfam" id="PF00679">
    <property type="entry name" value="EFG_C"/>
    <property type="match status" value="1"/>
</dbReference>
<dbReference type="GO" id="GO:0005759">
    <property type="term" value="C:mitochondrial matrix"/>
    <property type="evidence" value="ECO:0007669"/>
    <property type="project" value="UniProtKB-ARBA"/>
</dbReference>
<dbReference type="GO" id="GO:0032790">
    <property type="term" value="P:ribosome disassembly"/>
    <property type="evidence" value="ECO:0000318"/>
    <property type="project" value="GO_Central"/>
</dbReference>
<dbReference type="InterPro" id="IPR000640">
    <property type="entry name" value="EFG_V-like"/>
</dbReference>
<keyword evidence="4" id="KW-0496">Mitochondrion</keyword>
<dbReference type="InterPro" id="IPR020568">
    <property type="entry name" value="Ribosomal_Su5_D2-typ_SF"/>
</dbReference>
<dbReference type="Gene3D" id="2.40.30.10">
    <property type="entry name" value="Translation factors"/>
    <property type="match status" value="1"/>
</dbReference>
<dbReference type="GO" id="GO:0032543">
    <property type="term" value="P:mitochondrial translation"/>
    <property type="evidence" value="ECO:0000318"/>
    <property type="project" value="GO_Central"/>
</dbReference>
<dbReference type="CTD" id="6752224"/>
<dbReference type="PRINTS" id="PR00315">
    <property type="entry name" value="ELONGATNFCT"/>
</dbReference>
<evidence type="ECO:0000313" key="7">
    <source>
        <dbReference type="EMBL" id="EDV26476.1"/>
    </source>
</evidence>
<dbReference type="InterPro" id="IPR027417">
    <property type="entry name" value="P-loop_NTPase"/>
</dbReference>
<dbReference type="SUPFAM" id="SSF54211">
    <property type="entry name" value="Ribosomal protein S5 domain 2-like"/>
    <property type="match status" value="1"/>
</dbReference>
<dbReference type="KEGG" id="tad:TRIADDRAFT_22097"/>
<organism evidence="7 8">
    <name type="scientific">Trichoplax adhaerens</name>
    <name type="common">Trichoplax reptans</name>
    <dbReference type="NCBI Taxonomy" id="10228"/>
    <lineage>
        <taxon>Eukaryota</taxon>
        <taxon>Metazoa</taxon>
        <taxon>Placozoa</taxon>
        <taxon>Uniplacotomia</taxon>
        <taxon>Trichoplacea</taxon>
        <taxon>Trichoplacidae</taxon>
        <taxon>Trichoplax</taxon>
    </lineage>
</organism>
<reference evidence="7 8" key="1">
    <citation type="journal article" date="2008" name="Nature">
        <title>The Trichoplax genome and the nature of placozoans.</title>
        <authorList>
            <person name="Srivastava M."/>
            <person name="Begovic E."/>
            <person name="Chapman J."/>
            <person name="Putnam N.H."/>
            <person name="Hellsten U."/>
            <person name="Kawashima T."/>
            <person name="Kuo A."/>
            <person name="Mitros T."/>
            <person name="Salamov A."/>
            <person name="Carpenter M.L."/>
            <person name="Signorovitch A.Y."/>
            <person name="Moreno M.A."/>
            <person name="Kamm K."/>
            <person name="Grimwood J."/>
            <person name="Schmutz J."/>
            <person name="Shapiro H."/>
            <person name="Grigoriev I.V."/>
            <person name="Buss L.W."/>
            <person name="Schierwater B."/>
            <person name="Dellaporta S.L."/>
            <person name="Rokhsar D.S."/>
        </authorList>
    </citation>
    <scope>NUCLEOTIDE SEQUENCE [LARGE SCALE GENOMIC DNA]</scope>
    <source>
        <strain evidence="7 8">Grell-BS-1999</strain>
    </source>
</reference>
<dbReference type="CDD" id="cd16262">
    <property type="entry name" value="EFG_III"/>
    <property type="match status" value="1"/>
</dbReference>
<dbReference type="Pfam" id="PF00009">
    <property type="entry name" value="GTP_EFTU"/>
    <property type="match status" value="1"/>
</dbReference>
<dbReference type="EMBL" id="DS985243">
    <property type="protein sequence ID" value="EDV26476.1"/>
    <property type="molecule type" value="Genomic_DNA"/>
</dbReference>
<evidence type="ECO:0000256" key="4">
    <source>
        <dbReference type="ARBA" id="ARBA00023128"/>
    </source>
</evidence>
<dbReference type="InterPro" id="IPR009000">
    <property type="entry name" value="Transl_B-barrel_sf"/>
</dbReference>
<dbReference type="HOGENOM" id="CLU_002794_4_1_1"/>
<dbReference type="Gene3D" id="3.30.70.870">
    <property type="entry name" value="Elongation Factor G (Translational Gtpase), domain 3"/>
    <property type="match status" value="1"/>
</dbReference>
<dbReference type="GO" id="GO:0005525">
    <property type="term" value="F:GTP binding"/>
    <property type="evidence" value="ECO:0007669"/>
    <property type="project" value="UniProtKB-KW"/>
</dbReference>
<feature type="domain" description="Tr-type G" evidence="6">
    <location>
        <begin position="1"/>
        <end position="285"/>
    </location>
</feature>
<feature type="non-terminal residue" evidence="7">
    <location>
        <position position="1"/>
    </location>
</feature>
<dbReference type="InterPro" id="IPR041095">
    <property type="entry name" value="EFG_II"/>
</dbReference>
<dbReference type="FunCoup" id="B3RS93">
    <property type="interactions" value="526"/>
</dbReference>
<dbReference type="OrthoDB" id="198619at2759"/>
<keyword evidence="1" id="KW-0547">Nucleotide-binding</keyword>
<dbReference type="NCBIfam" id="TIGR00231">
    <property type="entry name" value="small_GTP"/>
    <property type="match status" value="1"/>
</dbReference>
<dbReference type="InterPro" id="IPR031157">
    <property type="entry name" value="G_TR_CS"/>
</dbReference>
<dbReference type="PROSITE" id="PS51722">
    <property type="entry name" value="G_TR_2"/>
    <property type="match status" value="1"/>
</dbReference>
<dbReference type="PANTHER" id="PTHR43261">
    <property type="entry name" value="TRANSLATION ELONGATION FACTOR G-RELATED"/>
    <property type="match status" value="1"/>
</dbReference>
<dbReference type="InParanoid" id="B3RS93"/>
<keyword evidence="5" id="KW-0342">GTP-binding</keyword>
<dbReference type="Proteomes" id="UP000009022">
    <property type="component" value="Unassembled WGS sequence"/>
</dbReference>
<sequence length="695" mass="77109">RIRNIGIIAHIDAGKTTVTERMLFYSGFTKTIGEVHDGDTVMDYMQQERDRGITIQSAAISFQWKQHRINLIDTPGHIDFTVEVERALRVLDGAVAVFDAVSGVQAQTFSVWRQADRYRVPRIAFINKMDRNAADFEMTLQSIKEKLRVQPLVTQLPVGQGATFSGIVDLPTMQLITWDSSDCEHGSTFNSRDIKETDDLLWENSQQARSELVEQLAELDDDILNVLLQNDDMNHELLSSEEITSAIARVTKNIKAIPVLCGSALKNKGIQPLMNRITEYLPSPVPENDEISAVFGDNLFAYAFKVIYDRQRGPLVFLRIYSGNLKSRQSIFNATRSCREQVNRLLLVFADDYQEIKSTSVGNIAVAVGLKQTATGDILVSSASAAATTLKKAESKEDSAIIPSIKIPEPVFFCTIEPHTSAEQKALDHALSCLQLEDPSLKVTVNEDTGQTVLSGMGELHLEIIGIRIKEEFNVNVDLGPLQVSYREKITSNLTEQSKLDRILNGKRHTAAVTLAVESLTEAEPVICTRGSNLQLSDEYFESIRNSIIATSSHGPILSFPVIGIKVSVINCEIQVGTLPSIIAACASNCLQQIFSKSVCRLLEPVMKIEVQCFDKDLQSVLADLSKNRRANINEVNNKDEIRTILAEAPLETLVGYATALRSMTSGTGSFTTEYSKYSLVPSQQQELLLSKRRY</sequence>
<dbReference type="eggNOG" id="KOG0464">
    <property type="taxonomic scope" value="Eukaryota"/>
</dbReference>
<dbReference type="FunFam" id="3.30.230.10:FF:000033">
    <property type="entry name" value="Ribosome-releasing factor 2, mitochondrial"/>
    <property type="match status" value="1"/>
</dbReference>
<protein>
    <recommendedName>
        <fullName evidence="6">Tr-type G domain-containing protein</fullName>
    </recommendedName>
</protein>
<dbReference type="FunFam" id="3.30.70.240:FF:000001">
    <property type="entry name" value="Elongation factor G"/>
    <property type="match status" value="1"/>
</dbReference>
<dbReference type="PANTHER" id="PTHR43261:SF1">
    <property type="entry name" value="RIBOSOME-RELEASING FACTOR 2, MITOCHONDRIAL"/>
    <property type="match status" value="1"/>
</dbReference>
<dbReference type="GO" id="GO:0003924">
    <property type="term" value="F:GTPase activity"/>
    <property type="evidence" value="ECO:0000318"/>
    <property type="project" value="GO_Central"/>
</dbReference>
<dbReference type="SUPFAM" id="SSF50447">
    <property type="entry name" value="Translation proteins"/>
    <property type="match status" value="1"/>
</dbReference>
<keyword evidence="3" id="KW-0648">Protein biosynthesis</keyword>
<dbReference type="InterPro" id="IPR009022">
    <property type="entry name" value="EFG_III"/>
</dbReference>
<dbReference type="Pfam" id="PF14492">
    <property type="entry name" value="EFG_III"/>
    <property type="match status" value="1"/>
</dbReference>
<dbReference type="GO" id="GO:0003746">
    <property type="term" value="F:translation elongation factor activity"/>
    <property type="evidence" value="ECO:0007669"/>
    <property type="project" value="UniProtKB-KW"/>
</dbReference>
<accession>B3RS93</accession>
<evidence type="ECO:0000256" key="5">
    <source>
        <dbReference type="ARBA" id="ARBA00023134"/>
    </source>
</evidence>
<dbReference type="OMA" id="GPQFTFP"/>
<dbReference type="SMART" id="SM00838">
    <property type="entry name" value="EFG_C"/>
    <property type="match status" value="1"/>
</dbReference>
<dbReference type="InterPro" id="IPR005517">
    <property type="entry name" value="Transl_elong_EFG/EF2_IV"/>
</dbReference>
<dbReference type="FunFam" id="3.40.50.300:FF:000514">
    <property type="entry name" value="Ribosome-releasing factor 2, mitochondrial"/>
    <property type="match status" value="1"/>
</dbReference>
<dbReference type="InterPro" id="IPR014721">
    <property type="entry name" value="Ribsml_uS5_D2-typ_fold_subgr"/>
</dbReference>
<dbReference type="InterPro" id="IPR000795">
    <property type="entry name" value="T_Tr_GTP-bd_dom"/>
</dbReference>
<evidence type="ECO:0000256" key="2">
    <source>
        <dbReference type="ARBA" id="ARBA00022768"/>
    </source>
</evidence>
<evidence type="ECO:0000259" key="6">
    <source>
        <dbReference type="PROSITE" id="PS51722"/>
    </source>
</evidence>
<dbReference type="RefSeq" id="XP_002110472.1">
    <property type="nucleotide sequence ID" value="XM_002110436.1"/>
</dbReference>
<gene>
    <name evidence="7" type="ORF">TRIADDRAFT_22097</name>
</gene>
<dbReference type="Gene3D" id="3.30.70.240">
    <property type="match status" value="1"/>
</dbReference>
<dbReference type="AlphaFoldDB" id="B3RS93"/>
<dbReference type="Pfam" id="PF03764">
    <property type="entry name" value="EFG_IV"/>
    <property type="match status" value="1"/>
</dbReference>
<keyword evidence="2" id="KW-0251">Elongation factor</keyword>
<dbReference type="Gene3D" id="3.40.50.300">
    <property type="entry name" value="P-loop containing nucleotide triphosphate hydrolases"/>
    <property type="match status" value="1"/>
</dbReference>
<proteinExistence type="predicted"/>
<dbReference type="SUPFAM" id="SSF52540">
    <property type="entry name" value="P-loop containing nucleoside triphosphate hydrolases"/>
    <property type="match status" value="1"/>
</dbReference>
<dbReference type="FunFam" id="2.40.30.10:FF:000315">
    <property type="entry name" value="Ribosome-releasing factor 2, mitochondrial"/>
    <property type="match status" value="1"/>
</dbReference>
<keyword evidence="8" id="KW-1185">Reference proteome</keyword>
<dbReference type="PhylomeDB" id="B3RS93"/>
<dbReference type="InterPro" id="IPR005225">
    <property type="entry name" value="Small_GTP-bd"/>
</dbReference>
<name>B3RS93_TRIAD</name>
<dbReference type="PROSITE" id="PS00301">
    <property type="entry name" value="G_TR_1"/>
    <property type="match status" value="1"/>
</dbReference>
<evidence type="ECO:0000256" key="1">
    <source>
        <dbReference type="ARBA" id="ARBA00022741"/>
    </source>
</evidence>
<dbReference type="GeneID" id="6752224"/>
<evidence type="ECO:0000256" key="3">
    <source>
        <dbReference type="ARBA" id="ARBA00022917"/>
    </source>
</evidence>
<dbReference type="CDD" id="cd03713">
    <property type="entry name" value="EFG_mtEFG_C"/>
    <property type="match status" value="1"/>
</dbReference>
<dbReference type="CDD" id="cd01886">
    <property type="entry name" value="EF-G"/>
    <property type="match status" value="1"/>
</dbReference>
<dbReference type="SMART" id="SM00889">
    <property type="entry name" value="EFG_IV"/>
    <property type="match status" value="1"/>
</dbReference>